<dbReference type="PANTHER" id="PTHR11091">
    <property type="entry name" value="OXIDOREDUCTASE-RELATED"/>
    <property type="match status" value="1"/>
</dbReference>
<dbReference type="InterPro" id="IPR003767">
    <property type="entry name" value="Malate/L-lactate_DH-like"/>
</dbReference>
<evidence type="ECO:0000256" key="2">
    <source>
        <dbReference type="ARBA" id="ARBA00023002"/>
    </source>
</evidence>
<sequence>VNHFKIKKLVKNIFKNFNLSNSHAKISAEYLIKAELVGAPSHGLARLKMYCERINKKLINPKPKFKIKKISQSITHIDANNSIGFVAADIGIKVAIKNAKKTGIGLVAIKNSGHYGLSSFYAEQAVKKNLMVWCFTNAPPAIAPHGAKKTLFGTNPICFGTPSGNKVPFILDTSVSMINRGKIRVAAKLGHKIPLGVALDKFGKPTTNAKKALKGVQLPIAGFRGSGLAWMVDIMSGVLTGANHGGKVKDPFDDFTGPQNVGHLFLALKPDLFVGKNYIKRIKENIKIIKRLPKIKGVKEIQYPGQGMSSRYKQNLKKDIVVPKNILEDLKKLNVIK</sequence>
<keyword evidence="2" id="KW-0560">Oxidoreductase</keyword>
<dbReference type="GO" id="GO:0016491">
    <property type="term" value="F:oxidoreductase activity"/>
    <property type="evidence" value="ECO:0007669"/>
    <property type="project" value="UniProtKB-KW"/>
</dbReference>
<proteinExistence type="inferred from homology"/>
<accession>A0A382EZF8</accession>
<dbReference type="InterPro" id="IPR043144">
    <property type="entry name" value="Mal/L-sulf/L-lact_DH-like_ah"/>
</dbReference>
<evidence type="ECO:0000313" key="3">
    <source>
        <dbReference type="EMBL" id="SVB55504.1"/>
    </source>
</evidence>
<gene>
    <name evidence="3" type="ORF">METZ01_LOCUS208358</name>
</gene>
<evidence type="ECO:0008006" key="4">
    <source>
        <dbReference type="Google" id="ProtNLM"/>
    </source>
</evidence>
<feature type="non-terminal residue" evidence="3">
    <location>
        <position position="1"/>
    </location>
</feature>
<dbReference type="Gene3D" id="3.30.1370.60">
    <property type="entry name" value="Hypothetical oxidoreductase yiak, domain 2"/>
    <property type="match status" value="1"/>
</dbReference>
<dbReference type="Gene3D" id="1.10.1530.10">
    <property type="match status" value="1"/>
</dbReference>
<protein>
    <recommendedName>
        <fullName evidence="4">Sulfolactate dehydrogenase</fullName>
    </recommendedName>
</protein>
<dbReference type="InterPro" id="IPR043143">
    <property type="entry name" value="Mal/L-sulf/L-lact_DH-like_NADP"/>
</dbReference>
<dbReference type="Pfam" id="PF02615">
    <property type="entry name" value="Ldh_2"/>
    <property type="match status" value="1"/>
</dbReference>
<reference evidence="3" key="1">
    <citation type="submission" date="2018-05" db="EMBL/GenBank/DDBJ databases">
        <authorList>
            <person name="Lanie J.A."/>
            <person name="Ng W.-L."/>
            <person name="Kazmierczak K.M."/>
            <person name="Andrzejewski T.M."/>
            <person name="Davidsen T.M."/>
            <person name="Wayne K.J."/>
            <person name="Tettelin H."/>
            <person name="Glass J.I."/>
            <person name="Rusch D."/>
            <person name="Podicherti R."/>
            <person name="Tsui H.-C.T."/>
            <person name="Winkler M.E."/>
        </authorList>
    </citation>
    <scope>NUCLEOTIDE SEQUENCE</scope>
</reference>
<comment type="similarity">
    <text evidence="1">Belongs to the LDH2/MDH2 oxidoreductase family.</text>
</comment>
<evidence type="ECO:0000256" key="1">
    <source>
        <dbReference type="ARBA" id="ARBA00006056"/>
    </source>
</evidence>
<dbReference type="PANTHER" id="PTHR11091:SF0">
    <property type="entry name" value="MALATE DEHYDROGENASE"/>
    <property type="match status" value="1"/>
</dbReference>
<dbReference type="EMBL" id="UINC01046905">
    <property type="protein sequence ID" value="SVB55504.1"/>
    <property type="molecule type" value="Genomic_DNA"/>
</dbReference>
<dbReference type="AlphaFoldDB" id="A0A382EZF8"/>
<organism evidence="3">
    <name type="scientific">marine metagenome</name>
    <dbReference type="NCBI Taxonomy" id="408172"/>
    <lineage>
        <taxon>unclassified sequences</taxon>
        <taxon>metagenomes</taxon>
        <taxon>ecological metagenomes</taxon>
    </lineage>
</organism>
<name>A0A382EZF8_9ZZZZ</name>
<dbReference type="SUPFAM" id="SSF89733">
    <property type="entry name" value="L-sulfolactate dehydrogenase-like"/>
    <property type="match status" value="1"/>
</dbReference>
<dbReference type="InterPro" id="IPR036111">
    <property type="entry name" value="Mal/L-sulfo/L-lacto_DH-like_sf"/>
</dbReference>